<dbReference type="EMBL" id="CAFBLX010000505">
    <property type="protein sequence ID" value="CAB4933395.1"/>
    <property type="molecule type" value="Genomic_DNA"/>
</dbReference>
<organism evidence="1">
    <name type="scientific">freshwater metagenome</name>
    <dbReference type="NCBI Taxonomy" id="449393"/>
    <lineage>
        <taxon>unclassified sequences</taxon>
        <taxon>metagenomes</taxon>
        <taxon>ecological metagenomes</taxon>
    </lineage>
</organism>
<dbReference type="AlphaFoldDB" id="A0A6J7IRK3"/>
<reference evidence="1" key="1">
    <citation type="submission" date="2020-05" db="EMBL/GenBank/DDBJ databases">
        <authorList>
            <person name="Chiriac C."/>
            <person name="Salcher M."/>
            <person name="Ghai R."/>
            <person name="Kavagutti S V."/>
        </authorList>
    </citation>
    <scope>NUCLEOTIDE SEQUENCE</scope>
</reference>
<protein>
    <submittedName>
        <fullName evidence="1">Unannotated protein</fullName>
    </submittedName>
</protein>
<name>A0A6J7IRK3_9ZZZZ</name>
<accession>A0A6J7IRK3</accession>
<gene>
    <name evidence="1" type="ORF">UFOPK3472_04223</name>
</gene>
<sequence>MLCEVMVPASVDTAPPPEVWNGSGMSMLCLLGQSAKAPAMTAMAIAISNPTTTLAATGPNGTGESLWP</sequence>
<proteinExistence type="predicted"/>
<evidence type="ECO:0000313" key="1">
    <source>
        <dbReference type="EMBL" id="CAB4933395.1"/>
    </source>
</evidence>